<keyword evidence="2" id="KW-0812">Transmembrane</keyword>
<comment type="caution">
    <text evidence="3">The sequence shown here is derived from an EMBL/GenBank/DDBJ whole genome shotgun (WGS) entry which is preliminary data.</text>
</comment>
<evidence type="ECO:0000256" key="2">
    <source>
        <dbReference type="SAM" id="Phobius"/>
    </source>
</evidence>
<keyword evidence="2" id="KW-0472">Membrane</keyword>
<dbReference type="EMBL" id="JAULSN010000001">
    <property type="protein sequence ID" value="KAK3383027.1"/>
    <property type="molecule type" value="Genomic_DNA"/>
</dbReference>
<organism evidence="3 4">
    <name type="scientific">Lasiosphaeria ovina</name>
    <dbReference type="NCBI Taxonomy" id="92902"/>
    <lineage>
        <taxon>Eukaryota</taxon>
        <taxon>Fungi</taxon>
        <taxon>Dikarya</taxon>
        <taxon>Ascomycota</taxon>
        <taxon>Pezizomycotina</taxon>
        <taxon>Sordariomycetes</taxon>
        <taxon>Sordariomycetidae</taxon>
        <taxon>Sordariales</taxon>
        <taxon>Lasiosphaeriaceae</taxon>
        <taxon>Lasiosphaeria</taxon>
    </lineage>
</organism>
<feature type="transmembrane region" description="Helical" evidence="2">
    <location>
        <begin position="632"/>
        <end position="655"/>
    </location>
</feature>
<feature type="region of interest" description="Disordered" evidence="1">
    <location>
        <begin position="1"/>
        <end position="54"/>
    </location>
</feature>
<evidence type="ECO:0000256" key="1">
    <source>
        <dbReference type="SAM" id="MobiDB-lite"/>
    </source>
</evidence>
<dbReference type="AlphaFoldDB" id="A0AAE0NK30"/>
<evidence type="ECO:0000313" key="3">
    <source>
        <dbReference type="EMBL" id="KAK3383027.1"/>
    </source>
</evidence>
<feature type="transmembrane region" description="Helical" evidence="2">
    <location>
        <begin position="589"/>
        <end position="612"/>
    </location>
</feature>
<evidence type="ECO:0000313" key="4">
    <source>
        <dbReference type="Proteomes" id="UP001287356"/>
    </source>
</evidence>
<keyword evidence="2" id="KW-1133">Transmembrane helix</keyword>
<reference evidence="3" key="1">
    <citation type="journal article" date="2023" name="Mol. Phylogenet. Evol.">
        <title>Genome-scale phylogeny and comparative genomics of the fungal order Sordariales.</title>
        <authorList>
            <person name="Hensen N."/>
            <person name="Bonometti L."/>
            <person name="Westerberg I."/>
            <person name="Brannstrom I.O."/>
            <person name="Guillou S."/>
            <person name="Cros-Aarteil S."/>
            <person name="Calhoun S."/>
            <person name="Haridas S."/>
            <person name="Kuo A."/>
            <person name="Mondo S."/>
            <person name="Pangilinan J."/>
            <person name="Riley R."/>
            <person name="LaButti K."/>
            <person name="Andreopoulos B."/>
            <person name="Lipzen A."/>
            <person name="Chen C."/>
            <person name="Yan M."/>
            <person name="Daum C."/>
            <person name="Ng V."/>
            <person name="Clum A."/>
            <person name="Steindorff A."/>
            <person name="Ohm R.A."/>
            <person name="Martin F."/>
            <person name="Silar P."/>
            <person name="Natvig D.O."/>
            <person name="Lalanne C."/>
            <person name="Gautier V."/>
            <person name="Ament-Velasquez S.L."/>
            <person name="Kruys A."/>
            <person name="Hutchinson M.I."/>
            <person name="Powell A.J."/>
            <person name="Barry K."/>
            <person name="Miller A.N."/>
            <person name="Grigoriev I.V."/>
            <person name="Debuchy R."/>
            <person name="Gladieux P."/>
            <person name="Hiltunen Thoren M."/>
            <person name="Johannesson H."/>
        </authorList>
    </citation>
    <scope>NUCLEOTIDE SEQUENCE</scope>
    <source>
        <strain evidence="3">CBS 958.72</strain>
    </source>
</reference>
<accession>A0AAE0NK30</accession>
<name>A0AAE0NK30_9PEZI</name>
<gene>
    <name evidence="3" type="ORF">B0T24DRAFT_31556</name>
</gene>
<keyword evidence="4" id="KW-1185">Reference proteome</keyword>
<proteinExistence type="predicted"/>
<feature type="compositionally biased region" description="Acidic residues" evidence="1">
    <location>
        <begin position="39"/>
        <end position="52"/>
    </location>
</feature>
<reference evidence="3" key="2">
    <citation type="submission" date="2023-06" db="EMBL/GenBank/DDBJ databases">
        <authorList>
            <consortium name="Lawrence Berkeley National Laboratory"/>
            <person name="Haridas S."/>
            <person name="Hensen N."/>
            <person name="Bonometti L."/>
            <person name="Westerberg I."/>
            <person name="Brannstrom I.O."/>
            <person name="Guillou S."/>
            <person name="Cros-Aarteil S."/>
            <person name="Calhoun S."/>
            <person name="Kuo A."/>
            <person name="Mondo S."/>
            <person name="Pangilinan J."/>
            <person name="Riley R."/>
            <person name="Labutti K."/>
            <person name="Andreopoulos B."/>
            <person name="Lipzen A."/>
            <person name="Chen C."/>
            <person name="Yanf M."/>
            <person name="Daum C."/>
            <person name="Ng V."/>
            <person name="Clum A."/>
            <person name="Steindorff A."/>
            <person name="Ohm R."/>
            <person name="Martin F."/>
            <person name="Silar P."/>
            <person name="Natvig D."/>
            <person name="Lalanne C."/>
            <person name="Gautier V."/>
            <person name="Ament-Velasquez S.L."/>
            <person name="Kruys A."/>
            <person name="Hutchinson M.I."/>
            <person name="Powell A.J."/>
            <person name="Barry K."/>
            <person name="Miller A.N."/>
            <person name="Grigoriev I.V."/>
            <person name="Debuchy R."/>
            <person name="Gladieux P."/>
            <person name="Thoren M.H."/>
            <person name="Johannesson H."/>
        </authorList>
    </citation>
    <scope>NUCLEOTIDE SEQUENCE</scope>
    <source>
        <strain evidence="3">CBS 958.72</strain>
    </source>
</reference>
<protein>
    <submittedName>
        <fullName evidence="3">Uncharacterized protein</fullName>
    </submittedName>
</protein>
<sequence length="724" mass="84041">MGDDSSDVYLRGGDSSFSRSRPPMPGRWPFRSNATDEVGTQDEDDESGEEDNDYYRQREWRLERRRQVETWLPPGGDYEVAPLDILRQAKHEMLGIGECPLQPGPGPFGGTEENVARRAELWILDWTRQRGWRTLAELRSDWSQRGEGEWWHPTRLGLEKEWPKDEESTEWFEYLYMHLYVRVEELVKAYFNYDDISGENREGIWLNFSPQFRYYASLVACQDNHVGGWDELLASRLHRRYLITGILGKALEMSVFGELMFGADLKQVVMLQAEDEGTLYLEGYKRTELRSRSVRALLAGETLPPLFWNQVDWVSMQLTKLLLPAVRLMDVNFEASRRQSLRRIHQDIHSIVAVAGFLSIGIRWSPNIFRFSSPVPGETWGSDQQHVDDTIYKMSRAVADRLERRAERKWRRDRQDRQQQQQQLQEQRRQRQRQLRQAGESGGLPGLVNNVIAGTDRIWNMVKTQVQSQIRVLGSRLEGAGVVTRDFAGDGRDYFNPPSRMGKVQIVLWPMLKRYTAKQSPEADPDGWVPIGYDEGETITSILKAQVVYYEGEINSADEDAEGHPTLEEWIRHKRWVIFWRQQQFLRQLVLAVAVWLILDGLAWYFGGAFLAFVNTVEYFMAALGRWILKKIVVWTLGALISITSLSVAVSKVAWWFAYATRNTIVDLVGMLTRWDSNAPGQIWLPPRYHLDWASFRDLIRILRGDLGSWWRGRPPVPPEDVDI</sequence>
<dbReference type="Proteomes" id="UP001287356">
    <property type="component" value="Unassembled WGS sequence"/>
</dbReference>
<feature type="region of interest" description="Disordered" evidence="1">
    <location>
        <begin position="406"/>
        <end position="442"/>
    </location>
</feature>